<name>A0A1I8H7S2_9PLAT</name>
<feature type="region of interest" description="Disordered" evidence="1">
    <location>
        <begin position="1005"/>
        <end position="1040"/>
    </location>
</feature>
<feature type="compositionally biased region" description="Low complexity" evidence="1">
    <location>
        <begin position="794"/>
        <end position="810"/>
    </location>
</feature>
<organism evidence="2 3">
    <name type="scientific">Macrostomum lignano</name>
    <dbReference type="NCBI Taxonomy" id="282301"/>
    <lineage>
        <taxon>Eukaryota</taxon>
        <taxon>Metazoa</taxon>
        <taxon>Spiralia</taxon>
        <taxon>Lophotrochozoa</taxon>
        <taxon>Platyhelminthes</taxon>
        <taxon>Rhabditophora</taxon>
        <taxon>Macrostomorpha</taxon>
        <taxon>Macrostomida</taxon>
        <taxon>Macrostomidae</taxon>
        <taxon>Macrostomum</taxon>
    </lineage>
</organism>
<keyword evidence="2" id="KW-1185">Reference proteome</keyword>
<feature type="region of interest" description="Disordered" evidence="1">
    <location>
        <begin position="374"/>
        <end position="396"/>
    </location>
</feature>
<feature type="compositionally biased region" description="Polar residues" evidence="1">
    <location>
        <begin position="55"/>
        <end position="67"/>
    </location>
</feature>
<feature type="region of interest" description="Disordered" evidence="1">
    <location>
        <begin position="1"/>
        <end position="153"/>
    </location>
</feature>
<sequence length="1089" mass="117032">AAGPSKATAGRRSRSRGGGGKSGSKTAAAPVKRRPASASRPVIDSSAACRKKTKSSVAANATGSVGTKPQEAEPASLPRPKSRTSSVSSGSSCSHSCGQSTSCSVPESEARWSELPALKPLVNPQRLRALRLSSRDDARHGETVWQPSQRSWKEAVGGGDATVAVEPSSPLHEMAGQTSGPQDPDVRTRMDASSCRIAPSPTERNQCNSRRRCLSADEFGDVADGDTDRSTLASMALYDEGAATLAASASTPLQPIYQYSFRVPETRANMRAFCHASDRRVEAIARACDSEILLDPQPIRTAAASIALRRITVRAPDLHSLEKCCRMFDDKFPQFYASSGLGPDGRGALALTTALLPTRLRRFFLIGREALPEDADGQRRRQRESHQEGRGNNNKSNFCGIHLAGSRSMRIARRRIARRDLPAGDLPVEICPPSFSRGDLPAVHFARERIARGDLPAENCPPRFARSAIFPRVNCPRANCPPSFFPPRFARNPFSCSAFGHAADFVCIAFPMLRLRANLGGKKLGGQFARGQFTRGKIALRANLGGQFSAGKSPRAIRSRAKCTAGKSPREKLGGQISTGKSPAGKSRRAIRLRAFLVLPYGQRRERSLSLKIATIRCHGNRHQRVQSVHAQREAYSGADCSGWRRAGRQAASQQVAELAPLQQQQLNSANQSAKDADAADVQQALVPPDQVLLPDIRQAVQGATSQYEGVAEQRRWRCRIAGVLSCQNVSQGHATSAEDAGGNADVVAGLEPGAQEEPRADEGYRDAGAVEQLHAGHAGKVGLNVHQSGQQVSPPEASSGGAQAGGPAEPVERHGAKGKAQQQVVKKALRSRRVHAEPLQIAGCYCRAADEQRQQLAERQRHQQPASCRSVAATAAAGPVWRCCLISSWLGSRVHSWHWRGLLAVVHHWRPERTVEFVDAPDGVSGRCGCLKAPLPLLQLKTFESNTLQPQQQAVYFFSLSVGRFSRRSCRRGSWGFWGRRRSHSPWRRRRRLSLLDCQAGAQQRPGVPVGLQQRGGVSGQGESSLSPGQAVPGQSHGTAAQVRLGGAGGQVAADEVQPACDGRQPGWRVANAVHSAGIGTAGEQTVH</sequence>
<evidence type="ECO:0000313" key="3">
    <source>
        <dbReference type="WBParaSite" id="maker-uti_cns_0004919-snap-gene-0.8-mRNA-1"/>
    </source>
</evidence>
<proteinExistence type="predicted"/>
<evidence type="ECO:0000256" key="1">
    <source>
        <dbReference type="SAM" id="MobiDB-lite"/>
    </source>
</evidence>
<feature type="compositionally biased region" description="Low complexity" evidence="1">
    <location>
        <begin position="83"/>
        <end position="105"/>
    </location>
</feature>
<feature type="region of interest" description="Disordered" evidence="1">
    <location>
        <begin position="788"/>
        <end position="824"/>
    </location>
</feature>
<protein>
    <submittedName>
        <fullName evidence="3">HTH La-type RNA-binding domain-containing protein</fullName>
    </submittedName>
</protein>
<evidence type="ECO:0000313" key="2">
    <source>
        <dbReference type="Proteomes" id="UP000095280"/>
    </source>
</evidence>
<feature type="compositionally biased region" description="Basic and acidic residues" evidence="1">
    <location>
        <begin position="133"/>
        <end position="142"/>
    </location>
</feature>
<dbReference type="AlphaFoldDB" id="A0A1I8H7S2"/>
<reference evidence="3" key="1">
    <citation type="submission" date="2016-11" db="UniProtKB">
        <authorList>
            <consortium name="WormBaseParasite"/>
        </authorList>
    </citation>
    <scope>IDENTIFICATION</scope>
</reference>
<dbReference type="WBParaSite" id="maker-uti_cns_0004919-snap-gene-0.8-mRNA-1">
    <property type="protein sequence ID" value="maker-uti_cns_0004919-snap-gene-0.8-mRNA-1"/>
    <property type="gene ID" value="maker-uti_cns_0004919-snap-gene-0.8"/>
</dbReference>
<feature type="compositionally biased region" description="Basic and acidic residues" evidence="1">
    <location>
        <begin position="376"/>
        <end position="389"/>
    </location>
</feature>
<dbReference type="Proteomes" id="UP000095280">
    <property type="component" value="Unplaced"/>
</dbReference>
<accession>A0A1I8H7S2</accession>
<feature type="region of interest" description="Disordered" evidence="1">
    <location>
        <begin position="561"/>
        <end position="584"/>
    </location>
</feature>